<evidence type="ECO:0008006" key="2">
    <source>
        <dbReference type="Google" id="ProtNLM"/>
    </source>
</evidence>
<sequence length="354" mass="41344">MKFLLLFSLLGEVDSLFWEPLDSLISKGLEYTYSEKYQEATFYFDLAIKNYPSSPIGYLYKAGLLDLYMIDFETDIYEKTFYELLDKAVELSRKIRDRANSDSELVAWSYFAEGSAFAYRAIRKGRNKEYIPAIQYGLESIDLLRKCIEIDSTIYDAYLPLGVFEFAMTKVPSALRWLLPGDYSKEEALKKIELSALKSKYIQVIAMNAYVWVLAYDNQNDSALKVAERLVEMYPTSRTFRWTLSYVQRRMGLWKEALKNHEVILYLTLRDQPWNSYNVAISLYYLAICSYIVGEKRRALFYAEACKNELLKVTEDRPLKGRILRVVSNLSERLERYRGTNLYVDPAGVEKYVP</sequence>
<dbReference type="EMBL" id="DTGD01000223">
    <property type="protein sequence ID" value="HGB36422.1"/>
    <property type="molecule type" value="Genomic_DNA"/>
</dbReference>
<organism evidence="1">
    <name type="scientific">candidate division WOR-3 bacterium</name>
    <dbReference type="NCBI Taxonomy" id="2052148"/>
    <lineage>
        <taxon>Bacteria</taxon>
        <taxon>Bacteria division WOR-3</taxon>
    </lineage>
</organism>
<gene>
    <name evidence="1" type="ORF">ENV38_05925</name>
</gene>
<accession>A0A7V3KPH4</accession>
<dbReference type="Gene3D" id="1.25.40.10">
    <property type="entry name" value="Tetratricopeptide repeat domain"/>
    <property type="match status" value="1"/>
</dbReference>
<proteinExistence type="predicted"/>
<evidence type="ECO:0000313" key="1">
    <source>
        <dbReference type="EMBL" id="HGB36422.1"/>
    </source>
</evidence>
<reference evidence="1" key="1">
    <citation type="journal article" date="2020" name="mSystems">
        <title>Genome- and Community-Level Interaction Insights into Carbon Utilization and Element Cycling Functions of Hydrothermarchaeota in Hydrothermal Sediment.</title>
        <authorList>
            <person name="Zhou Z."/>
            <person name="Liu Y."/>
            <person name="Xu W."/>
            <person name="Pan J."/>
            <person name="Luo Z.H."/>
            <person name="Li M."/>
        </authorList>
    </citation>
    <scope>NUCLEOTIDE SEQUENCE [LARGE SCALE GENOMIC DNA]</scope>
    <source>
        <strain evidence="1">SpSt-754</strain>
    </source>
</reference>
<dbReference type="SUPFAM" id="SSF48452">
    <property type="entry name" value="TPR-like"/>
    <property type="match status" value="1"/>
</dbReference>
<dbReference type="InterPro" id="IPR011990">
    <property type="entry name" value="TPR-like_helical_dom_sf"/>
</dbReference>
<comment type="caution">
    <text evidence="1">The sequence shown here is derived from an EMBL/GenBank/DDBJ whole genome shotgun (WGS) entry which is preliminary data.</text>
</comment>
<protein>
    <recommendedName>
        <fullName evidence="2">Tetratricopeptide repeat protein</fullName>
    </recommendedName>
</protein>
<name>A0A7V3KPH4_UNCW3</name>
<dbReference type="AlphaFoldDB" id="A0A7V3KPH4"/>